<protein>
    <submittedName>
        <fullName evidence="1">Uncharacterized protein</fullName>
    </submittedName>
</protein>
<name>A0A0A9A8X0_ARUDO</name>
<proteinExistence type="predicted"/>
<dbReference type="EMBL" id="GBRH01250369">
    <property type="protein sequence ID" value="JAD47526.1"/>
    <property type="molecule type" value="Transcribed_RNA"/>
</dbReference>
<reference evidence="1" key="2">
    <citation type="journal article" date="2015" name="Data Brief">
        <title>Shoot transcriptome of the giant reed, Arundo donax.</title>
        <authorList>
            <person name="Barrero R.A."/>
            <person name="Guerrero F.D."/>
            <person name="Moolhuijzen P."/>
            <person name="Goolsby J.A."/>
            <person name="Tidwell J."/>
            <person name="Bellgard S.E."/>
            <person name="Bellgard M.I."/>
        </authorList>
    </citation>
    <scope>NUCLEOTIDE SEQUENCE</scope>
    <source>
        <tissue evidence="1">Shoot tissue taken approximately 20 cm above the soil surface</tissue>
    </source>
</reference>
<reference evidence="1" key="1">
    <citation type="submission" date="2014-09" db="EMBL/GenBank/DDBJ databases">
        <authorList>
            <person name="Magalhaes I.L.F."/>
            <person name="Oliveira U."/>
            <person name="Santos F.R."/>
            <person name="Vidigal T.H.D.A."/>
            <person name="Brescovit A.D."/>
            <person name="Santos A.J."/>
        </authorList>
    </citation>
    <scope>NUCLEOTIDE SEQUENCE</scope>
    <source>
        <tissue evidence="1">Shoot tissue taken approximately 20 cm above the soil surface</tissue>
    </source>
</reference>
<organism evidence="1">
    <name type="scientific">Arundo donax</name>
    <name type="common">Giant reed</name>
    <name type="synonym">Donax arundinaceus</name>
    <dbReference type="NCBI Taxonomy" id="35708"/>
    <lineage>
        <taxon>Eukaryota</taxon>
        <taxon>Viridiplantae</taxon>
        <taxon>Streptophyta</taxon>
        <taxon>Embryophyta</taxon>
        <taxon>Tracheophyta</taxon>
        <taxon>Spermatophyta</taxon>
        <taxon>Magnoliopsida</taxon>
        <taxon>Liliopsida</taxon>
        <taxon>Poales</taxon>
        <taxon>Poaceae</taxon>
        <taxon>PACMAD clade</taxon>
        <taxon>Arundinoideae</taxon>
        <taxon>Arundineae</taxon>
        <taxon>Arundo</taxon>
    </lineage>
</organism>
<dbReference type="AlphaFoldDB" id="A0A0A9A8X0"/>
<evidence type="ECO:0000313" key="1">
    <source>
        <dbReference type="EMBL" id="JAD47526.1"/>
    </source>
</evidence>
<accession>A0A0A9A8X0</accession>
<sequence length="19" mass="2211">MVLPIIKNSFLTGNNIIHW</sequence>